<reference evidence="1 2" key="1">
    <citation type="submission" date="2024-09" db="EMBL/GenBank/DDBJ databases">
        <authorList>
            <person name="Sun Q."/>
            <person name="Mori K."/>
        </authorList>
    </citation>
    <scope>NUCLEOTIDE SEQUENCE [LARGE SCALE GENOMIC DNA]</scope>
    <source>
        <strain evidence="1 2">JCM 13503</strain>
    </source>
</reference>
<organism evidence="1 2">
    <name type="scientific">Deinococcus oregonensis</name>
    <dbReference type="NCBI Taxonomy" id="1805970"/>
    <lineage>
        <taxon>Bacteria</taxon>
        <taxon>Thermotogati</taxon>
        <taxon>Deinococcota</taxon>
        <taxon>Deinococci</taxon>
        <taxon>Deinococcales</taxon>
        <taxon>Deinococcaceae</taxon>
        <taxon>Deinococcus</taxon>
    </lineage>
</organism>
<protein>
    <submittedName>
        <fullName evidence="1">Uncharacterized protein</fullName>
    </submittedName>
</protein>
<keyword evidence="2" id="KW-1185">Reference proteome</keyword>
<dbReference type="Proteomes" id="UP001589733">
    <property type="component" value="Unassembled WGS sequence"/>
</dbReference>
<name>A0ABV6B2N0_9DEIO</name>
<dbReference type="EMBL" id="JBHLYR010000045">
    <property type="protein sequence ID" value="MFB9993200.1"/>
    <property type="molecule type" value="Genomic_DNA"/>
</dbReference>
<dbReference type="RefSeq" id="WP_380011556.1">
    <property type="nucleotide sequence ID" value="NZ_JBHLYR010000045.1"/>
</dbReference>
<comment type="caution">
    <text evidence="1">The sequence shown here is derived from an EMBL/GenBank/DDBJ whole genome shotgun (WGS) entry which is preliminary data.</text>
</comment>
<evidence type="ECO:0000313" key="1">
    <source>
        <dbReference type="EMBL" id="MFB9993200.1"/>
    </source>
</evidence>
<sequence length="300" mass="31430">MLLLMVILGVVLTTTISTMGLYRKDQSRIGANRNTRSTLDIVNSDVRQAGERLSGDFPAVQITQDANGNSVLTLRRGLLDSPLPVCAPLPNVLGVYVNANNPAAATLVGGISNLPMACSTGAQDLSQWDAQIAAGVVGGYVFDSTDGRGSYVTLSGTSTTPTLPKTQLVQFSGLTGTFNPVKATAGAPERDIRLYLIEERQYSVTGGKLMLGVNGKTSQAAAPRVLSFKAVPYLTGATPTLAALPFPGADGTGKPKNWKNLAYLDVSMTVTEGTGKNAVERTIRQRLTPRNASSAEAGSN</sequence>
<evidence type="ECO:0000313" key="2">
    <source>
        <dbReference type="Proteomes" id="UP001589733"/>
    </source>
</evidence>
<proteinExistence type="predicted"/>
<accession>A0ABV6B2N0</accession>
<gene>
    <name evidence="1" type="ORF">ACFFLM_14605</name>
</gene>